<evidence type="ECO:0000256" key="1">
    <source>
        <dbReference type="SAM" id="Coils"/>
    </source>
</evidence>
<feature type="compositionally biased region" description="Gly residues" evidence="2">
    <location>
        <begin position="422"/>
        <end position="433"/>
    </location>
</feature>
<feature type="compositionally biased region" description="Low complexity" evidence="2">
    <location>
        <begin position="181"/>
        <end position="192"/>
    </location>
</feature>
<gene>
    <name evidence="3" type="ORF">BSAL_78040</name>
</gene>
<feature type="compositionally biased region" description="Polar residues" evidence="2">
    <location>
        <begin position="811"/>
        <end position="824"/>
    </location>
</feature>
<feature type="region of interest" description="Disordered" evidence="2">
    <location>
        <begin position="811"/>
        <end position="846"/>
    </location>
</feature>
<feature type="compositionally biased region" description="Basic and acidic residues" evidence="2">
    <location>
        <begin position="61"/>
        <end position="71"/>
    </location>
</feature>
<feature type="region of interest" description="Disordered" evidence="2">
    <location>
        <begin position="130"/>
        <end position="152"/>
    </location>
</feature>
<feature type="compositionally biased region" description="Polar residues" evidence="2">
    <location>
        <begin position="405"/>
        <end position="418"/>
    </location>
</feature>
<name>A0A0S4IX04_BODSA</name>
<accession>A0A0S4IX04</accession>
<feature type="region of interest" description="Disordered" evidence="2">
    <location>
        <begin position="405"/>
        <end position="438"/>
    </location>
</feature>
<reference evidence="4" key="1">
    <citation type="submission" date="2015-09" db="EMBL/GenBank/DDBJ databases">
        <authorList>
            <consortium name="Pathogen Informatics"/>
        </authorList>
    </citation>
    <scope>NUCLEOTIDE SEQUENCE [LARGE SCALE GENOMIC DNA]</scope>
    <source>
        <strain evidence="4">Lake Konstanz</strain>
    </source>
</reference>
<feature type="compositionally biased region" description="Low complexity" evidence="2">
    <location>
        <begin position="344"/>
        <end position="362"/>
    </location>
</feature>
<dbReference type="Proteomes" id="UP000051952">
    <property type="component" value="Unassembled WGS sequence"/>
</dbReference>
<organism evidence="3 4">
    <name type="scientific">Bodo saltans</name>
    <name type="common">Flagellated protozoan</name>
    <dbReference type="NCBI Taxonomy" id="75058"/>
    <lineage>
        <taxon>Eukaryota</taxon>
        <taxon>Discoba</taxon>
        <taxon>Euglenozoa</taxon>
        <taxon>Kinetoplastea</taxon>
        <taxon>Metakinetoplastina</taxon>
        <taxon>Eubodonida</taxon>
        <taxon>Bodonidae</taxon>
        <taxon>Bodo</taxon>
    </lineage>
</organism>
<feature type="region of interest" description="Disordered" evidence="2">
    <location>
        <begin position="167"/>
        <end position="195"/>
    </location>
</feature>
<feature type="coiled-coil region" evidence="1">
    <location>
        <begin position="625"/>
        <end position="701"/>
    </location>
</feature>
<dbReference type="VEuPathDB" id="TriTrypDB:BSAL_78040"/>
<feature type="region of interest" description="Disordered" evidence="2">
    <location>
        <begin position="473"/>
        <end position="508"/>
    </location>
</feature>
<feature type="region of interest" description="Disordered" evidence="2">
    <location>
        <begin position="1"/>
        <end position="77"/>
    </location>
</feature>
<feature type="compositionally biased region" description="Polar residues" evidence="2">
    <location>
        <begin position="372"/>
        <end position="383"/>
    </location>
</feature>
<feature type="region of interest" description="Disordered" evidence="2">
    <location>
        <begin position="333"/>
        <end position="392"/>
    </location>
</feature>
<sequence>MGQLAAGLSSKGSSPGRNDFGHDDLPLYRPAHHRSSNDALHVDHGSPKDPLGGTQAQRSQYYDHYEERTSNAEHNAQQLRYHNHLPHGASDDATAFEKYDEDRPGVAFGGSHEPSSIEQSRVVASRDVTDISAGGHSSGRVFSDGDEEETSIERTYRQAVVSRSVIHSSTAENSTERKRTLTTTKTSSTSTSMKYDSHIENEGASKVLVKATPEVSPTRQYQNVGCDASTMVMLSPASPASTQTDAQPHVKHSDAGNQTTAVIAEKNNATSTVQGLADGSEQRQLFAPLHSIPEIVPHVEVARHDDDDDDFEALAQNIATMGDLLEQEGSKGFHAQQFHKSKQTSSATSTATPGGGASASTPRVEDSREGAISTTASASQRQGSGMRLESPQFDFDIPEMDDFMSRSQSAARGHATQQSSRGGDGNSSKGGNGWWSSKSSVVSSKHYERHDDIPSENGDADLHLHEGEIVKSVVAGTTKRSSPSPRQPSRASSSKGAEPLMGTPNSTSAVVPQFTIPTAASMSSYPMIVEKLTFERDSLIAQVKRLERELSQCQSSNEELREALTERQDHARRLASKLEDLSNHRQLVTDELVTSHTVQQRFFKEQLDEAVARHETSTRSMQQTIITLSREKMKLEEDLVQLREDVMNQSRQTVACETLQAHINVLHAQVESLKHQHEAEREQAVSDARQWKRKAEGLLQELSACRASQHEHEVAVELRKVEETMKVELLIEHKVRDAIQHQAVTLDSERRARLASEHEAFQLRLQVQALTSRLAFFEEQVAPEVDLSIKELEEQMQKMHDHRTRFQRTLQSTLTRSGASSTVASPARGSEVTDATSSHELLPRAS</sequence>
<feature type="coiled-coil region" evidence="1">
    <location>
        <begin position="529"/>
        <end position="581"/>
    </location>
</feature>
<evidence type="ECO:0000313" key="3">
    <source>
        <dbReference type="EMBL" id="CUG34936.1"/>
    </source>
</evidence>
<keyword evidence="1" id="KW-0175">Coiled coil</keyword>
<protein>
    <submittedName>
        <fullName evidence="3">Uncharacterized protein</fullName>
    </submittedName>
</protein>
<evidence type="ECO:0000313" key="4">
    <source>
        <dbReference type="Proteomes" id="UP000051952"/>
    </source>
</evidence>
<feature type="compositionally biased region" description="Low complexity" evidence="2">
    <location>
        <begin position="480"/>
        <end position="494"/>
    </location>
</feature>
<feature type="region of interest" description="Disordered" evidence="2">
    <location>
        <begin position="102"/>
        <end position="121"/>
    </location>
</feature>
<dbReference type="AlphaFoldDB" id="A0A0S4IX04"/>
<dbReference type="EMBL" id="CYKH01000765">
    <property type="protein sequence ID" value="CUG34936.1"/>
    <property type="molecule type" value="Genomic_DNA"/>
</dbReference>
<evidence type="ECO:0000256" key="2">
    <source>
        <dbReference type="SAM" id="MobiDB-lite"/>
    </source>
</evidence>
<proteinExistence type="predicted"/>
<keyword evidence="4" id="KW-1185">Reference proteome</keyword>